<dbReference type="AlphaFoldDB" id="A0A4C1VXI4"/>
<evidence type="ECO:0000313" key="2">
    <source>
        <dbReference type="Proteomes" id="UP000299102"/>
    </source>
</evidence>
<reference evidence="1 2" key="1">
    <citation type="journal article" date="2019" name="Commun. Biol.">
        <title>The bagworm genome reveals a unique fibroin gene that provides high tensile strength.</title>
        <authorList>
            <person name="Kono N."/>
            <person name="Nakamura H."/>
            <person name="Ohtoshi R."/>
            <person name="Tomita M."/>
            <person name="Numata K."/>
            <person name="Arakawa K."/>
        </authorList>
    </citation>
    <scope>NUCLEOTIDE SEQUENCE [LARGE SCALE GENOMIC DNA]</scope>
</reference>
<keyword evidence="2" id="KW-1185">Reference proteome</keyword>
<dbReference type="EMBL" id="BGZK01000445">
    <property type="protein sequence ID" value="GBP43976.1"/>
    <property type="molecule type" value="Genomic_DNA"/>
</dbReference>
<dbReference type="Proteomes" id="UP000299102">
    <property type="component" value="Unassembled WGS sequence"/>
</dbReference>
<comment type="caution">
    <text evidence="1">The sequence shown here is derived from an EMBL/GenBank/DDBJ whole genome shotgun (WGS) entry which is preliminary data.</text>
</comment>
<name>A0A4C1VXI4_EUMVA</name>
<accession>A0A4C1VXI4</accession>
<organism evidence="1 2">
    <name type="scientific">Eumeta variegata</name>
    <name type="common">Bagworm moth</name>
    <name type="synonym">Eumeta japonica</name>
    <dbReference type="NCBI Taxonomy" id="151549"/>
    <lineage>
        <taxon>Eukaryota</taxon>
        <taxon>Metazoa</taxon>
        <taxon>Ecdysozoa</taxon>
        <taxon>Arthropoda</taxon>
        <taxon>Hexapoda</taxon>
        <taxon>Insecta</taxon>
        <taxon>Pterygota</taxon>
        <taxon>Neoptera</taxon>
        <taxon>Endopterygota</taxon>
        <taxon>Lepidoptera</taxon>
        <taxon>Glossata</taxon>
        <taxon>Ditrysia</taxon>
        <taxon>Tineoidea</taxon>
        <taxon>Psychidae</taxon>
        <taxon>Oiketicinae</taxon>
        <taxon>Eumeta</taxon>
    </lineage>
</organism>
<protein>
    <submittedName>
        <fullName evidence="1">Uncharacterized protein</fullName>
    </submittedName>
</protein>
<evidence type="ECO:0000313" key="1">
    <source>
        <dbReference type="EMBL" id="GBP43976.1"/>
    </source>
</evidence>
<sequence>MNTKQRRANFRIGRETHEPMSQERLTLGTAGCACAAACLRTYTTSRTLLQTKRKFEVFKSGRCARRGSKWVQGIGNTIGTVACLCTENVKSH</sequence>
<gene>
    <name evidence="1" type="ORF">EVAR_27144_1</name>
</gene>
<proteinExistence type="predicted"/>